<name>A0A091I714_CALAN</name>
<protein>
    <submittedName>
        <fullName evidence="5">Aquaporin-8</fullName>
    </submittedName>
</protein>
<evidence type="ECO:0000256" key="1">
    <source>
        <dbReference type="ARBA" id="ARBA00004141"/>
    </source>
</evidence>
<evidence type="ECO:0000256" key="4">
    <source>
        <dbReference type="ARBA" id="ARBA00023136"/>
    </source>
</evidence>
<dbReference type="AlphaFoldDB" id="A0A091I714"/>
<keyword evidence="2" id="KW-0812">Transmembrane</keyword>
<keyword evidence="4" id="KW-0472">Membrane</keyword>
<dbReference type="Proteomes" id="UP000054308">
    <property type="component" value="Unassembled WGS sequence"/>
</dbReference>
<keyword evidence="3" id="KW-1133">Transmembrane helix</keyword>
<dbReference type="Gene3D" id="1.20.1080.10">
    <property type="entry name" value="Glycerol uptake facilitator protein"/>
    <property type="match status" value="1"/>
</dbReference>
<reference evidence="5 6" key="1">
    <citation type="submission" date="2014-04" db="EMBL/GenBank/DDBJ databases">
        <title>Genome evolution of avian class.</title>
        <authorList>
            <person name="Zhang G."/>
            <person name="Li C."/>
        </authorList>
    </citation>
    <scope>NUCLEOTIDE SEQUENCE [LARGE SCALE GENOMIC DNA]</scope>
    <source>
        <strain evidence="5">BGI_N300</strain>
    </source>
</reference>
<proteinExistence type="predicted"/>
<dbReference type="SUPFAM" id="SSF81338">
    <property type="entry name" value="Aquaporin-like"/>
    <property type="match status" value="1"/>
</dbReference>
<evidence type="ECO:0000313" key="5">
    <source>
        <dbReference type="EMBL" id="KFO95560.1"/>
    </source>
</evidence>
<dbReference type="STRING" id="9244.A0A091I714"/>
<dbReference type="EMBL" id="KL217471">
    <property type="protein sequence ID" value="KFO95560.1"/>
    <property type="molecule type" value="Genomic_DNA"/>
</dbReference>
<dbReference type="InterPro" id="IPR023271">
    <property type="entry name" value="Aquaporin-like"/>
</dbReference>
<comment type="subcellular location">
    <subcellularLocation>
        <location evidence="1">Membrane</location>
        <topology evidence="1">Multi-pass membrane protein</topology>
    </subcellularLocation>
</comment>
<evidence type="ECO:0000256" key="2">
    <source>
        <dbReference type="ARBA" id="ARBA00022692"/>
    </source>
</evidence>
<feature type="non-terminal residue" evidence="5">
    <location>
        <position position="70"/>
    </location>
</feature>
<evidence type="ECO:0000313" key="6">
    <source>
        <dbReference type="Proteomes" id="UP000054308"/>
    </source>
</evidence>
<keyword evidence="6" id="KW-1185">Reference proteome</keyword>
<gene>
    <name evidence="5" type="ORF">N300_14212</name>
</gene>
<accession>A0A091I714</accession>
<sequence length="70" mass="7665">MDMEPKPKPLQPHWYESHLQPCLAELLGTLLFIFLGCLSVLEDEEGTGRLHPALVHGLALASTSTIVADI</sequence>
<dbReference type="GO" id="GO:0016020">
    <property type="term" value="C:membrane"/>
    <property type="evidence" value="ECO:0007669"/>
    <property type="project" value="UniProtKB-SubCell"/>
</dbReference>
<organism evidence="5 6">
    <name type="scientific">Calypte anna</name>
    <name type="common">Anna's hummingbird</name>
    <name type="synonym">Archilochus anna</name>
    <dbReference type="NCBI Taxonomy" id="9244"/>
    <lineage>
        <taxon>Eukaryota</taxon>
        <taxon>Metazoa</taxon>
        <taxon>Chordata</taxon>
        <taxon>Craniata</taxon>
        <taxon>Vertebrata</taxon>
        <taxon>Euteleostomi</taxon>
        <taxon>Archelosauria</taxon>
        <taxon>Archosauria</taxon>
        <taxon>Dinosauria</taxon>
        <taxon>Saurischia</taxon>
        <taxon>Theropoda</taxon>
        <taxon>Coelurosauria</taxon>
        <taxon>Aves</taxon>
        <taxon>Neognathae</taxon>
        <taxon>Neoaves</taxon>
        <taxon>Strisores</taxon>
        <taxon>Apodiformes</taxon>
        <taxon>Trochilidae</taxon>
        <taxon>Calypte</taxon>
    </lineage>
</organism>
<evidence type="ECO:0000256" key="3">
    <source>
        <dbReference type="ARBA" id="ARBA00022989"/>
    </source>
</evidence>